<dbReference type="AlphaFoldDB" id="A0ABD1RVM9"/>
<evidence type="ECO:0000313" key="2">
    <source>
        <dbReference type="Proteomes" id="UP001604336"/>
    </source>
</evidence>
<evidence type="ECO:0000313" key="1">
    <source>
        <dbReference type="EMBL" id="KAL2492241.1"/>
    </source>
</evidence>
<dbReference type="Proteomes" id="UP001604336">
    <property type="component" value="Unassembled WGS sequence"/>
</dbReference>
<dbReference type="InterPro" id="IPR052160">
    <property type="entry name" value="Gypsy_RT_Integrase-like"/>
</dbReference>
<sequence>MENSYADALLKLASSRDSDLIKAIPVEKLNQPSIDESLAPTAMTISESPKWMKKIIAYLTNQVLSSDRQEAQKQCRRAAKCQKFATIPKLPAQNLTPITSPWPFTKWRIDFIGPLPIGRSGVKFVVVEVDYFTKWCKAELLAKIMEENTWKFL</sequence>
<reference evidence="2" key="1">
    <citation type="submission" date="2024-07" db="EMBL/GenBank/DDBJ databases">
        <title>Two chromosome-level genome assemblies of Korean endemic species Abeliophyllum distichum and Forsythia ovata (Oleaceae).</title>
        <authorList>
            <person name="Jang H."/>
        </authorList>
    </citation>
    <scope>NUCLEOTIDE SEQUENCE [LARGE SCALE GENOMIC DNA]</scope>
</reference>
<organism evidence="1 2">
    <name type="scientific">Abeliophyllum distichum</name>
    <dbReference type="NCBI Taxonomy" id="126358"/>
    <lineage>
        <taxon>Eukaryota</taxon>
        <taxon>Viridiplantae</taxon>
        <taxon>Streptophyta</taxon>
        <taxon>Embryophyta</taxon>
        <taxon>Tracheophyta</taxon>
        <taxon>Spermatophyta</taxon>
        <taxon>Magnoliopsida</taxon>
        <taxon>eudicotyledons</taxon>
        <taxon>Gunneridae</taxon>
        <taxon>Pentapetalae</taxon>
        <taxon>asterids</taxon>
        <taxon>lamiids</taxon>
        <taxon>Lamiales</taxon>
        <taxon>Oleaceae</taxon>
        <taxon>Forsythieae</taxon>
        <taxon>Abeliophyllum</taxon>
    </lineage>
</organism>
<name>A0ABD1RVM9_9LAMI</name>
<comment type="caution">
    <text evidence="1">The sequence shown here is derived from an EMBL/GenBank/DDBJ whole genome shotgun (WGS) entry which is preliminary data.</text>
</comment>
<protein>
    <submittedName>
        <fullName evidence="1">Integrase catalytic domain-containing protein</fullName>
    </submittedName>
</protein>
<accession>A0ABD1RVM9</accession>
<gene>
    <name evidence="1" type="ORF">Adt_27869</name>
</gene>
<dbReference type="Gene3D" id="3.30.420.10">
    <property type="entry name" value="Ribonuclease H-like superfamily/Ribonuclease H"/>
    <property type="match status" value="1"/>
</dbReference>
<dbReference type="EMBL" id="JBFOLK010000008">
    <property type="protein sequence ID" value="KAL2492241.1"/>
    <property type="molecule type" value="Genomic_DNA"/>
</dbReference>
<dbReference type="InterPro" id="IPR012337">
    <property type="entry name" value="RNaseH-like_sf"/>
</dbReference>
<keyword evidence="2" id="KW-1185">Reference proteome</keyword>
<dbReference type="PANTHER" id="PTHR47266">
    <property type="entry name" value="ENDONUCLEASE-RELATED"/>
    <property type="match status" value="1"/>
</dbReference>
<dbReference type="SUPFAM" id="SSF53098">
    <property type="entry name" value="Ribonuclease H-like"/>
    <property type="match status" value="1"/>
</dbReference>
<dbReference type="InterPro" id="IPR036397">
    <property type="entry name" value="RNaseH_sf"/>
</dbReference>
<proteinExistence type="predicted"/>